<dbReference type="Gramene" id="Jr11_29960_p3">
    <property type="protein sequence ID" value="cds.Jr11_29960_p3"/>
    <property type="gene ID" value="Jr11_29960"/>
</dbReference>
<name>A0A833X211_JUGRE</name>
<accession>A0A833X211</accession>
<protein>
    <submittedName>
        <fullName evidence="1">Uncharacterized protein</fullName>
    </submittedName>
</protein>
<comment type="caution">
    <text evidence="1">The sequence shown here is derived from an EMBL/GenBank/DDBJ whole genome shotgun (WGS) entry which is preliminary data.</text>
</comment>
<organism evidence="1 2">
    <name type="scientific">Juglans regia</name>
    <name type="common">English walnut</name>
    <dbReference type="NCBI Taxonomy" id="51240"/>
    <lineage>
        <taxon>Eukaryota</taxon>
        <taxon>Viridiplantae</taxon>
        <taxon>Streptophyta</taxon>
        <taxon>Embryophyta</taxon>
        <taxon>Tracheophyta</taxon>
        <taxon>Spermatophyta</taxon>
        <taxon>Magnoliopsida</taxon>
        <taxon>eudicotyledons</taxon>
        <taxon>Gunneridae</taxon>
        <taxon>Pentapetalae</taxon>
        <taxon>rosids</taxon>
        <taxon>fabids</taxon>
        <taxon>Fagales</taxon>
        <taxon>Juglandaceae</taxon>
        <taxon>Juglans</taxon>
    </lineage>
</organism>
<reference evidence="1" key="2">
    <citation type="submission" date="2020-03" db="EMBL/GenBank/DDBJ databases">
        <title>Walnut 2.0.</title>
        <authorList>
            <person name="Marrano A."/>
            <person name="Britton M."/>
            <person name="Zimin A.V."/>
            <person name="Zaini P.A."/>
            <person name="Workman R."/>
            <person name="Puiu D."/>
            <person name="Bianco L."/>
            <person name="Allen B.J."/>
            <person name="Troggio M."/>
            <person name="Leslie C.A."/>
            <person name="Timp W."/>
            <person name="Dendekar A."/>
            <person name="Salzberg S.L."/>
            <person name="Neale D.B."/>
        </authorList>
    </citation>
    <scope>NUCLEOTIDE SEQUENCE</scope>
    <source>
        <tissue evidence="1">Leaves</tissue>
    </source>
</reference>
<proteinExistence type="predicted"/>
<feature type="non-terminal residue" evidence="1">
    <location>
        <position position="99"/>
    </location>
</feature>
<dbReference type="EMBL" id="LIHL02000011">
    <property type="protein sequence ID" value="KAF5456789.1"/>
    <property type="molecule type" value="Genomic_DNA"/>
</dbReference>
<gene>
    <name evidence="1" type="ORF">F2P56_026231</name>
</gene>
<reference evidence="1" key="1">
    <citation type="submission" date="2015-10" db="EMBL/GenBank/DDBJ databases">
        <authorList>
            <person name="Martinez-Garcia P.J."/>
            <person name="Crepeau M.W."/>
            <person name="Puiu D."/>
            <person name="Gonzalez-Ibeas D."/>
            <person name="Whalen J."/>
            <person name="Stevens K."/>
            <person name="Paul R."/>
            <person name="Butterfield T."/>
            <person name="Britton M."/>
            <person name="Reagan R."/>
            <person name="Chakraborty S."/>
            <person name="Walawage S.L."/>
            <person name="Vasquez-Gross H.A."/>
            <person name="Cardeno C."/>
            <person name="Famula R."/>
            <person name="Pratt K."/>
            <person name="Kuruganti S."/>
            <person name="Aradhya M.K."/>
            <person name="Leslie C.A."/>
            <person name="Dandekar A.M."/>
            <person name="Salzberg S.L."/>
            <person name="Wegrzyn J.L."/>
            <person name="Langley C.H."/>
            <person name="Neale D.B."/>
        </authorList>
    </citation>
    <scope>NUCLEOTIDE SEQUENCE</scope>
    <source>
        <tissue evidence="1">Leaves</tissue>
    </source>
</reference>
<evidence type="ECO:0000313" key="1">
    <source>
        <dbReference type="EMBL" id="KAF5456789.1"/>
    </source>
</evidence>
<evidence type="ECO:0000313" key="2">
    <source>
        <dbReference type="Proteomes" id="UP000619265"/>
    </source>
</evidence>
<sequence length="99" mass="11014">MLFPEDKRFDVEVEGVLGRKRRRRVKWVVMVVEEIEVERVAAEKGTRPGEGEEAEVGLVEAGGEVGVAGDGRWLWWRVMVIGGGGWAEARWEGGGVARH</sequence>
<dbReference type="AlphaFoldDB" id="A0A833X211"/>
<dbReference type="Proteomes" id="UP000619265">
    <property type="component" value="Unassembled WGS sequence"/>
</dbReference>